<name>A0A0F9B666_9ZZZZ</name>
<proteinExistence type="predicted"/>
<accession>A0A0F9B666</accession>
<sequence length="234" mass="26481">MPPRRKTRVREAREEFKFEILSARDVSPHEATSLLVGGPPKTGKSKFLSTLAEEGPTLLIATLEREASSWGYQQTNPDTILLEDKGWRPTQGRFEATAFLRFLELTDRLQDDEDYRVVLLDCGTQLGQYGWYEALKVFKVASPADMEDRDNRFRPYTKIADLMRQALDATMALKFAKKPKHIGISWHLQPTKDDTVAYDKAAQAHVKKASADKKAAGSEYLGDYLPALQGGFRR</sequence>
<gene>
    <name evidence="1" type="ORF">LCGC14_2567590</name>
</gene>
<dbReference type="AlphaFoldDB" id="A0A0F9B666"/>
<protein>
    <submittedName>
        <fullName evidence="1">Uncharacterized protein</fullName>
    </submittedName>
</protein>
<organism evidence="1">
    <name type="scientific">marine sediment metagenome</name>
    <dbReference type="NCBI Taxonomy" id="412755"/>
    <lineage>
        <taxon>unclassified sequences</taxon>
        <taxon>metagenomes</taxon>
        <taxon>ecological metagenomes</taxon>
    </lineage>
</organism>
<comment type="caution">
    <text evidence="1">The sequence shown here is derived from an EMBL/GenBank/DDBJ whole genome shotgun (WGS) entry which is preliminary data.</text>
</comment>
<feature type="non-terminal residue" evidence="1">
    <location>
        <position position="234"/>
    </location>
</feature>
<reference evidence="1" key="1">
    <citation type="journal article" date="2015" name="Nature">
        <title>Complex archaea that bridge the gap between prokaryotes and eukaryotes.</title>
        <authorList>
            <person name="Spang A."/>
            <person name="Saw J.H."/>
            <person name="Jorgensen S.L."/>
            <person name="Zaremba-Niedzwiedzka K."/>
            <person name="Martijn J."/>
            <person name="Lind A.E."/>
            <person name="van Eijk R."/>
            <person name="Schleper C."/>
            <person name="Guy L."/>
            <person name="Ettema T.J."/>
        </authorList>
    </citation>
    <scope>NUCLEOTIDE SEQUENCE</scope>
</reference>
<dbReference type="EMBL" id="LAZR01042552">
    <property type="protein sequence ID" value="KKL09267.1"/>
    <property type="molecule type" value="Genomic_DNA"/>
</dbReference>
<dbReference type="Pfam" id="PF13479">
    <property type="entry name" value="AAA_24"/>
    <property type="match status" value="1"/>
</dbReference>
<evidence type="ECO:0000313" key="1">
    <source>
        <dbReference type="EMBL" id="KKL09267.1"/>
    </source>
</evidence>